<protein>
    <submittedName>
        <fullName evidence="3">ATP-dependent helicase</fullName>
    </submittedName>
</protein>
<dbReference type="Proteomes" id="UP000320913">
    <property type="component" value="Unassembled WGS sequence"/>
</dbReference>
<keyword evidence="1" id="KW-0378">Hydrolase</keyword>
<feature type="domain" description="Helicase C-terminal" evidence="2">
    <location>
        <begin position="1"/>
        <end position="75"/>
    </location>
</feature>
<evidence type="ECO:0000259" key="2">
    <source>
        <dbReference type="PROSITE" id="PS51194"/>
    </source>
</evidence>
<dbReference type="GO" id="GO:0016787">
    <property type="term" value="F:hydrolase activity"/>
    <property type="evidence" value="ECO:0007669"/>
    <property type="project" value="UniProtKB-KW"/>
</dbReference>
<organism evidence="3 4">
    <name type="scientific">Eiseniibacteriota bacterium</name>
    <dbReference type="NCBI Taxonomy" id="2212470"/>
    <lineage>
        <taxon>Bacteria</taxon>
        <taxon>Candidatus Eiseniibacteriota</taxon>
    </lineage>
</organism>
<dbReference type="InterPro" id="IPR049730">
    <property type="entry name" value="SNF2/RAD54-like_C"/>
</dbReference>
<accession>A0A538SUD9</accession>
<dbReference type="EMBL" id="VBOV01000280">
    <property type="protein sequence ID" value="TMQ55007.1"/>
    <property type="molecule type" value="Genomic_DNA"/>
</dbReference>
<feature type="non-terminal residue" evidence="3">
    <location>
        <position position="1"/>
    </location>
</feature>
<gene>
    <name evidence="3" type="ORF">E6K75_09850</name>
</gene>
<keyword evidence="3" id="KW-0067">ATP-binding</keyword>
<sequence length="142" mass="16403">GGEGRNLQFCHYLVNYDLPWNPMRIEQRIGRLHRLGQTQDVRVYNFTARNTVEAYVLQIVHEKINMFRTVIGDLDMVLGPYAEAGTFEDEVFRIWAAAKGERDLEREFGKLGTALLVGRKRYEAVEELDRKLLDEVDQNGSA</sequence>
<dbReference type="PANTHER" id="PTHR10799">
    <property type="entry name" value="SNF2/RAD54 HELICASE FAMILY"/>
    <property type="match status" value="1"/>
</dbReference>
<evidence type="ECO:0000256" key="1">
    <source>
        <dbReference type="ARBA" id="ARBA00022801"/>
    </source>
</evidence>
<dbReference type="GO" id="GO:0004386">
    <property type="term" value="F:helicase activity"/>
    <property type="evidence" value="ECO:0007669"/>
    <property type="project" value="UniProtKB-KW"/>
</dbReference>
<evidence type="ECO:0000313" key="3">
    <source>
        <dbReference type="EMBL" id="TMQ55007.1"/>
    </source>
</evidence>
<dbReference type="Pfam" id="PF00271">
    <property type="entry name" value="Helicase_C"/>
    <property type="match status" value="1"/>
</dbReference>
<dbReference type="SUPFAM" id="SSF52540">
    <property type="entry name" value="P-loop containing nucleoside triphosphate hydrolases"/>
    <property type="match status" value="1"/>
</dbReference>
<keyword evidence="3" id="KW-0547">Nucleotide-binding</keyword>
<dbReference type="Gene3D" id="3.40.50.300">
    <property type="entry name" value="P-loop containing nucleotide triphosphate hydrolases"/>
    <property type="match status" value="1"/>
</dbReference>
<name>A0A538SUD9_UNCEI</name>
<evidence type="ECO:0000313" key="4">
    <source>
        <dbReference type="Proteomes" id="UP000320913"/>
    </source>
</evidence>
<reference evidence="3 4" key="1">
    <citation type="journal article" date="2019" name="Nat. Microbiol.">
        <title>Mediterranean grassland soil C-N compound turnover is dependent on rainfall and depth, and is mediated by genomically divergent microorganisms.</title>
        <authorList>
            <person name="Diamond S."/>
            <person name="Andeer P.F."/>
            <person name="Li Z."/>
            <person name="Crits-Christoph A."/>
            <person name="Burstein D."/>
            <person name="Anantharaman K."/>
            <person name="Lane K.R."/>
            <person name="Thomas B.C."/>
            <person name="Pan C."/>
            <person name="Northen T.R."/>
            <person name="Banfield J.F."/>
        </authorList>
    </citation>
    <scope>NUCLEOTIDE SEQUENCE [LARGE SCALE GENOMIC DNA]</scope>
    <source>
        <strain evidence="3">WS_5</strain>
    </source>
</reference>
<dbReference type="InterPro" id="IPR027417">
    <property type="entry name" value="P-loop_NTPase"/>
</dbReference>
<dbReference type="AlphaFoldDB" id="A0A538SUD9"/>
<dbReference type="CDD" id="cd18793">
    <property type="entry name" value="SF2_C_SNF"/>
    <property type="match status" value="1"/>
</dbReference>
<keyword evidence="3" id="KW-0347">Helicase</keyword>
<dbReference type="PROSITE" id="PS51194">
    <property type="entry name" value="HELICASE_CTER"/>
    <property type="match status" value="1"/>
</dbReference>
<dbReference type="InterPro" id="IPR001650">
    <property type="entry name" value="Helicase_C-like"/>
</dbReference>
<proteinExistence type="predicted"/>
<comment type="caution">
    <text evidence="3">The sequence shown here is derived from an EMBL/GenBank/DDBJ whole genome shotgun (WGS) entry which is preliminary data.</text>
</comment>